<reference evidence="1" key="1">
    <citation type="submission" date="2018-02" db="EMBL/GenBank/DDBJ databases">
        <title>Rhizophora mucronata_Transcriptome.</title>
        <authorList>
            <person name="Meera S.P."/>
            <person name="Sreeshan A."/>
            <person name="Augustine A."/>
        </authorList>
    </citation>
    <scope>NUCLEOTIDE SEQUENCE</scope>
    <source>
        <tissue evidence="1">Leaf</tissue>
    </source>
</reference>
<organism evidence="1">
    <name type="scientific">Rhizophora mucronata</name>
    <name type="common">Asiatic mangrove</name>
    <dbReference type="NCBI Taxonomy" id="61149"/>
    <lineage>
        <taxon>Eukaryota</taxon>
        <taxon>Viridiplantae</taxon>
        <taxon>Streptophyta</taxon>
        <taxon>Embryophyta</taxon>
        <taxon>Tracheophyta</taxon>
        <taxon>Spermatophyta</taxon>
        <taxon>Magnoliopsida</taxon>
        <taxon>eudicotyledons</taxon>
        <taxon>Gunneridae</taxon>
        <taxon>Pentapetalae</taxon>
        <taxon>rosids</taxon>
        <taxon>fabids</taxon>
        <taxon>Malpighiales</taxon>
        <taxon>Rhizophoraceae</taxon>
        <taxon>Rhizophora</taxon>
    </lineage>
</organism>
<protein>
    <submittedName>
        <fullName evidence="1">Uncharacterized protein</fullName>
    </submittedName>
</protein>
<evidence type="ECO:0000313" key="1">
    <source>
        <dbReference type="EMBL" id="MBX35274.1"/>
    </source>
</evidence>
<dbReference type="EMBL" id="GGEC01054790">
    <property type="protein sequence ID" value="MBX35274.1"/>
    <property type="molecule type" value="Transcribed_RNA"/>
</dbReference>
<proteinExistence type="predicted"/>
<dbReference type="AlphaFoldDB" id="A0A2P2MYJ6"/>
<accession>A0A2P2MYJ6</accession>
<name>A0A2P2MYJ6_RHIMU</name>
<sequence>MSCPPITPLVVLFISQFGAIKVAKPYPFRTCGLNLLKLSGVHVVLVCILSFCFHKS</sequence>